<dbReference type="InterPro" id="IPR004089">
    <property type="entry name" value="MCPsignal_dom"/>
</dbReference>
<dbReference type="PROSITE" id="PS50111">
    <property type="entry name" value="CHEMOTAXIS_TRANSDUC_2"/>
    <property type="match status" value="1"/>
</dbReference>
<dbReference type="InterPro" id="IPR025991">
    <property type="entry name" value="Chemoreceptor_zinc-bind_dom"/>
</dbReference>
<evidence type="ECO:0000313" key="6">
    <source>
        <dbReference type="Proteomes" id="UP000321089"/>
    </source>
</evidence>
<feature type="domain" description="Methyl-accepting transducer" evidence="3">
    <location>
        <begin position="74"/>
        <end position="303"/>
    </location>
</feature>
<keyword evidence="1 2" id="KW-0807">Transducer</keyword>
<evidence type="ECO:0000313" key="7">
    <source>
        <dbReference type="Proteomes" id="UP000515243"/>
    </source>
</evidence>
<dbReference type="Gene3D" id="1.20.120.30">
    <property type="entry name" value="Aspartate receptor, ligand-binding domain"/>
    <property type="match status" value="1"/>
</dbReference>
<dbReference type="Proteomes" id="UP000321089">
    <property type="component" value="Unassembled WGS sequence"/>
</dbReference>
<protein>
    <submittedName>
        <fullName evidence="4 5">Chemotaxis protein</fullName>
    </submittedName>
</protein>
<dbReference type="PANTHER" id="PTHR32089">
    <property type="entry name" value="METHYL-ACCEPTING CHEMOTAXIS PROTEIN MCPB"/>
    <property type="match status" value="1"/>
</dbReference>
<dbReference type="Gene3D" id="1.10.287.950">
    <property type="entry name" value="Methyl-accepting chemotaxis protein"/>
    <property type="match status" value="1"/>
</dbReference>
<proteinExistence type="predicted"/>
<dbReference type="AlphaFoldDB" id="A0A0Q1DF34"/>
<name>A0A0Q1DF34_CLOBU</name>
<evidence type="ECO:0000313" key="5">
    <source>
        <dbReference type="EMBL" id="QMW92708.1"/>
    </source>
</evidence>
<sequence>MFNFKNNITEQVVNDIALLKNVNEKFKIDNKTLEKIKSINFRINTGKTTFEEITRLVLNSVIQLSSLDLQLKDKEEIITKISDNLVNMINEISNVSEITTHTSEEVTAAHSSMTDNITALSHNTSNLLESAKTSERNLLEIKKFSEEAINYSSDMKSDMNNLTNVIQNIQNVILDINEISEQTNLLALNASIEASRAGESGRGFAIVAEEIRQLSDETKNLIGGMNEFLTSIRQASNTSNFSVDKTVKSLEKINENLDVIVETGKQNRRDINNITETVSMLAANSEEINTSIDEVTQSIKKLDNDIDILNGSASDLKEVSNGLSNVISPVINMESDLDKASKLIGNMVKDVYYMTSNDLFIETVNKAIEAHKVWVKNLKNIVDTRKIIPLQTDSHKCGFGHFYYSMLPNNKEILLIWKGIEEKHTMLHNIGADIIKRIKSGQDVSSNDYIKAENISKELINEFNEIIHLSNNLSKSNINVYDKE</sequence>
<dbReference type="Pfam" id="PF13682">
    <property type="entry name" value="CZB"/>
    <property type="match status" value="1"/>
</dbReference>
<evidence type="ECO:0000313" key="4">
    <source>
        <dbReference type="EMBL" id="GEQ20146.1"/>
    </source>
</evidence>
<dbReference type="SMART" id="SM00283">
    <property type="entry name" value="MA"/>
    <property type="match status" value="1"/>
</dbReference>
<dbReference type="OrthoDB" id="9816519at2"/>
<evidence type="ECO:0000259" key="3">
    <source>
        <dbReference type="PROSITE" id="PS50111"/>
    </source>
</evidence>
<dbReference type="SUPFAM" id="SSF58104">
    <property type="entry name" value="Methyl-accepting chemotaxis protein (MCP) signaling domain"/>
    <property type="match status" value="1"/>
</dbReference>
<dbReference type="KEGG" id="cbut:ATN24_01640"/>
<dbReference type="Pfam" id="PF00015">
    <property type="entry name" value="MCPsignal"/>
    <property type="match status" value="1"/>
</dbReference>
<dbReference type="GO" id="GO:0016020">
    <property type="term" value="C:membrane"/>
    <property type="evidence" value="ECO:0007669"/>
    <property type="project" value="InterPro"/>
</dbReference>
<accession>A0A0Q1DF34</accession>
<evidence type="ECO:0000256" key="2">
    <source>
        <dbReference type="PROSITE-ProRule" id="PRU00284"/>
    </source>
</evidence>
<dbReference type="EMBL" id="CP040626">
    <property type="protein sequence ID" value="QMW92708.1"/>
    <property type="molecule type" value="Genomic_DNA"/>
</dbReference>
<dbReference type="GeneID" id="92946049"/>
<evidence type="ECO:0000256" key="1">
    <source>
        <dbReference type="ARBA" id="ARBA00023224"/>
    </source>
</evidence>
<dbReference type="PANTHER" id="PTHR32089:SF112">
    <property type="entry name" value="LYSOZYME-LIKE PROTEIN-RELATED"/>
    <property type="match status" value="1"/>
</dbReference>
<dbReference type="GO" id="GO:0007165">
    <property type="term" value="P:signal transduction"/>
    <property type="evidence" value="ECO:0007669"/>
    <property type="project" value="UniProtKB-KW"/>
</dbReference>
<reference evidence="5 7" key="1">
    <citation type="submission" date="2019-05" db="EMBL/GenBank/DDBJ databases">
        <authorList>
            <person name="Schori C."/>
            <person name="Ahrens C."/>
        </authorList>
    </citation>
    <scope>NUCLEOTIDE SEQUENCE [LARGE SCALE GENOMIC DNA]</scope>
    <source>
        <strain evidence="5 7">DSM 10702</strain>
    </source>
</reference>
<reference evidence="4 6" key="2">
    <citation type="submission" date="2019-07" db="EMBL/GenBank/DDBJ databases">
        <title>Whole genome shotgun sequence of Clostridium butyricum NBRC 3858.</title>
        <authorList>
            <person name="Hosoyama A."/>
            <person name="Uohara A."/>
            <person name="Ohji S."/>
            <person name="Ichikawa N."/>
        </authorList>
    </citation>
    <scope>NUCLEOTIDE SEQUENCE [LARGE SCALE GENOMIC DNA]</scope>
    <source>
        <strain evidence="4 6">NBRC 3858</strain>
    </source>
</reference>
<organism evidence="4 6">
    <name type="scientific">Clostridium butyricum</name>
    <dbReference type="NCBI Taxonomy" id="1492"/>
    <lineage>
        <taxon>Bacteria</taxon>
        <taxon>Bacillati</taxon>
        <taxon>Bacillota</taxon>
        <taxon>Clostridia</taxon>
        <taxon>Eubacteriales</taxon>
        <taxon>Clostridiaceae</taxon>
        <taxon>Clostridium</taxon>
    </lineage>
</organism>
<dbReference type="RefSeq" id="WP_002583060.1">
    <property type="nucleotide sequence ID" value="NZ_AP019716.1"/>
</dbReference>
<dbReference type="Proteomes" id="UP000515243">
    <property type="component" value="Chromosome 1"/>
</dbReference>
<gene>
    <name evidence="4" type="ORF">CBU02nite_06520</name>
    <name evidence="5" type="ORF">FF104_17710</name>
</gene>
<dbReference type="EMBL" id="BKBC01000006">
    <property type="protein sequence ID" value="GEQ20146.1"/>
    <property type="molecule type" value="Genomic_DNA"/>
</dbReference>